<dbReference type="Gene3D" id="3.80.10.10">
    <property type="entry name" value="Ribonuclease Inhibitor"/>
    <property type="match status" value="1"/>
</dbReference>
<dbReference type="AlphaFoldDB" id="A0AAD6ZH81"/>
<name>A0AAD6ZH81_9AGAR</name>
<accession>A0AAD6ZH81</accession>
<keyword evidence="2" id="KW-1185">Reference proteome</keyword>
<dbReference type="InterPro" id="IPR032675">
    <property type="entry name" value="LRR_dom_sf"/>
</dbReference>
<organism evidence="1 2">
    <name type="scientific">Mycena albidolilacea</name>
    <dbReference type="NCBI Taxonomy" id="1033008"/>
    <lineage>
        <taxon>Eukaryota</taxon>
        <taxon>Fungi</taxon>
        <taxon>Dikarya</taxon>
        <taxon>Basidiomycota</taxon>
        <taxon>Agaricomycotina</taxon>
        <taxon>Agaricomycetes</taxon>
        <taxon>Agaricomycetidae</taxon>
        <taxon>Agaricales</taxon>
        <taxon>Marasmiineae</taxon>
        <taxon>Mycenaceae</taxon>
        <taxon>Mycena</taxon>
    </lineage>
</organism>
<reference evidence="1" key="1">
    <citation type="submission" date="2023-03" db="EMBL/GenBank/DDBJ databases">
        <title>Massive genome expansion in bonnet fungi (Mycena s.s.) driven by repeated elements and novel gene families across ecological guilds.</title>
        <authorList>
            <consortium name="Lawrence Berkeley National Laboratory"/>
            <person name="Harder C.B."/>
            <person name="Miyauchi S."/>
            <person name="Viragh M."/>
            <person name="Kuo A."/>
            <person name="Thoen E."/>
            <person name="Andreopoulos B."/>
            <person name="Lu D."/>
            <person name="Skrede I."/>
            <person name="Drula E."/>
            <person name="Henrissat B."/>
            <person name="Morin E."/>
            <person name="Kohler A."/>
            <person name="Barry K."/>
            <person name="LaButti K."/>
            <person name="Morin E."/>
            <person name="Salamov A."/>
            <person name="Lipzen A."/>
            <person name="Mereny Z."/>
            <person name="Hegedus B."/>
            <person name="Baldrian P."/>
            <person name="Stursova M."/>
            <person name="Weitz H."/>
            <person name="Taylor A."/>
            <person name="Grigoriev I.V."/>
            <person name="Nagy L.G."/>
            <person name="Martin F."/>
            <person name="Kauserud H."/>
        </authorList>
    </citation>
    <scope>NUCLEOTIDE SEQUENCE</scope>
    <source>
        <strain evidence="1">CBHHK002</strain>
    </source>
</reference>
<evidence type="ECO:0000313" key="1">
    <source>
        <dbReference type="EMBL" id="KAJ7321364.1"/>
    </source>
</evidence>
<protein>
    <submittedName>
        <fullName evidence="1">Uncharacterized protein</fullName>
    </submittedName>
</protein>
<dbReference type="EMBL" id="JARIHO010000051">
    <property type="protein sequence ID" value="KAJ7321364.1"/>
    <property type="molecule type" value="Genomic_DNA"/>
</dbReference>
<dbReference type="Proteomes" id="UP001218218">
    <property type="component" value="Unassembled WGS sequence"/>
</dbReference>
<evidence type="ECO:0000313" key="2">
    <source>
        <dbReference type="Proteomes" id="UP001218218"/>
    </source>
</evidence>
<sequence length="473" mass="53577">MLDILDTILAYLGSVSSYGNDVRMTLAGLARTCRAFQDPGLNGLRKSQTGLALALRCFPDDLWDRSNGSEKLTFTGLKRPLVLADWERPLLYWNRIQCFYIHSFDPEEISPAVCETLRMCCPTQHLFPTLREIKWFDEDPFRLSIFAIFLSPQVRRIGLFPGHSMAHLSVLPSLGIKYPDLAELDFRGIYRESCGPLFLKSVLALLSNLPHLEWLGIPNIDALILDRLARLRSLKTLVVDVPSVPEFSVDVNGSTRRSQALEELCLWSTTPEIAIAIIEPVSHPLREIGLRIESEFPDAQMTARLYSAIRVNANRSCGTMKSLHMEDEWAESRAETPSDDEFDSYVVESKVLETLFLFINLIKIILQPYHGFDLDDEMVSRMARAWSRVEELRMIFSADLHIAEVLTRTTLLGIHTIAMHCLNLHTLELYFDASAIPALVFSDPLPESHCRVPIEFLQGSVGKKSGSSWRQLV</sequence>
<proteinExistence type="predicted"/>
<comment type="caution">
    <text evidence="1">The sequence shown here is derived from an EMBL/GenBank/DDBJ whole genome shotgun (WGS) entry which is preliminary data.</text>
</comment>
<gene>
    <name evidence="1" type="ORF">DFH08DRAFT_1033961</name>
</gene>